<feature type="compositionally biased region" description="Polar residues" evidence="10">
    <location>
        <begin position="223"/>
        <end position="232"/>
    </location>
</feature>
<dbReference type="Pfam" id="PF07715">
    <property type="entry name" value="Plug"/>
    <property type="match status" value="1"/>
</dbReference>
<evidence type="ECO:0000256" key="2">
    <source>
        <dbReference type="ARBA" id="ARBA00022448"/>
    </source>
</evidence>
<organism evidence="14 15">
    <name type="scientific">Ectopseudomonas hydrolytica</name>
    <dbReference type="NCBI Taxonomy" id="2493633"/>
    <lineage>
        <taxon>Bacteria</taxon>
        <taxon>Pseudomonadati</taxon>
        <taxon>Pseudomonadota</taxon>
        <taxon>Gammaproteobacteria</taxon>
        <taxon>Pseudomonadales</taxon>
        <taxon>Pseudomonadaceae</taxon>
        <taxon>Ectopseudomonas</taxon>
    </lineage>
</organism>
<evidence type="ECO:0000256" key="11">
    <source>
        <dbReference type="SAM" id="SignalP"/>
    </source>
</evidence>
<evidence type="ECO:0000256" key="1">
    <source>
        <dbReference type="ARBA" id="ARBA00004571"/>
    </source>
</evidence>
<evidence type="ECO:0000256" key="7">
    <source>
        <dbReference type="ARBA" id="ARBA00023237"/>
    </source>
</evidence>
<comment type="similarity">
    <text evidence="8 9">Belongs to the TonB-dependent receptor family.</text>
</comment>
<evidence type="ECO:0000313" key="15">
    <source>
        <dbReference type="Proteomes" id="UP001054897"/>
    </source>
</evidence>
<evidence type="ECO:0000256" key="8">
    <source>
        <dbReference type="PROSITE-ProRule" id="PRU01360"/>
    </source>
</evidence>
<dbReference type="EMBL" id="CP099397">
    <property type="protein sequence ID" value="USR39326.1"/>
    <property type="molecule type" value="Genomic_DNA"/>
</dbReference>
<dbReference type="InterPro" id="IPR000531">
    <property type="entry name" value="Beta-barrel_TonB"/>
</dbReference>
<dbReference type="PANTHER" id="PTHR30069:SF40">
    <property type="entry name" value="TONB-DEPENDENT RECEPTOR NMB0964-RELATED"/>
    <property type="match status" value="1"/>
</dbReference>
<keyword evidence="15" id="KW-1185">Reference proteome</keyword>
<keyword evidence="5 9" id="KW-0798">TonB box</keyword>
<gene>
    <name evidence="14" type="ORF">L1F06_022135</name>
</gene>
<dbReference type="PROSITE" id="PS52016">
    <property type="entry name" value="TONB_DEPENDENT_REC_3"/>
    <property type="match status" value="1"/>
</dbReference>
<evidence type="ECO:0000259" key="13">
    <source>
        <dbReference type="Pfam" id="PF07715"/>
    </source>
</evidence>
<dbReference type="InterPro" id="IPR037066">
    <property type="entry name" value="Plug_dom_sf"/>
</dbReference>
<dbReference type="Gene3D" id="2.170.130.10">
    <property type="entry name" value="TonB-dependent receptor, plug domain"/>
    <property type="match status" value="1"/>
</dbReference>
<keyword evidence="7 8" id="KW-0998">Cell outer membrane</keyword>
<feature type="signal peptide" evidence="11">
    <location>
        <begin position="1"/>
        <end position="24"/>
    </location>
</feature>
<keyword evidence="2 8" id="KW-0813">Transport</keyword>
<evidence type="ECO:0000256" key="6">
    <source>
        <dbReference type="ARBA" id="ARBA00023136"/>
    </source>
</evidence>
<dbReference type="RefSeq" id="WP_129482548.1">
    <property type="nucleotide sequence ID" value="NZ_CAXYQR010000011.1"/>
</dbReference>
<evidence type="ECO:0000256" key="10">
    <source>
        <dbReference type="SAM" id="MobiDB-lite"/>
    </source>
</evidence>
<dbReference type="Pfam" id="PF00593">
    <property type="entry name" value="TonB_dep_Rec_b-barrel"/>
    <property type="match status" value="1"/>
</dbReference>
<name>A0ABY5A6L4_9GAMM</name>
<evidence type="ECO:0000313" key="14">
    <source>
        <dbReference type="EMBL" id="USR39326.1"/>
    </source>
</evidence>
<proteinExistence type="inferred from homology"/>
<feature type="region of interest" description="Disordered" evidence="10">
    <location>
        <begin position="210"/>
        <end position="232"/>
    </location>
</feature>
<feature type="compositionally biased region" description="Basic and acidic residues" evidence="10">
    <location>
        <begin position="283"/>
        <end position="307"/>
    </location>
</feature>
<feature type="region of interest" description="Disordered" evidence="10">
    <location>
        <begin position="283"/>
        <end position="309"/>
    </location>
</feature>
<reference evidence="14" key="1">
    <citation type="submission" date="2022-06" db="EMBL/GenBank/DDBJ databases">
        <title>Complete genome of Pseudomonas hydrolytica DSWY01T.</title>
        <authorList>
            <person name="Jung J."/>
            <person name="Jeon C.O."/>
        </authorList>
    </citation>
    <scope>NUCLEOTIDE SEQUENCE</scope>
    <source>
        <strain evidence="14">DSWY01</strain>
    </source>
</reference>
<keyword evidence="6 8" id="KW-0472">Membrane</keyword>
<dbReference type="InterPro" id="IPR039426">
    <property type="entry name" value="TonB-dep_rcpt-like"/>
</dbReference>
<dbReference type="Gene3D" id="2.40.170.20">
    <property type="entry name" value="TonB-dependent receptor, beta-barrel domain"/>
    <property type="match status" value="1"/>
</dbReference>
<comment type="subcellular location">
    <subcellularLocation>
        <location evidence="1 8">Cell outer membrane</location>
        <topology evidence="1 8">Multi-pass membrane protein</topology>
    </subcellularLocation>
</comment>
<evidence type="ECO:0000256" key="5">
    <source>
        <dbReference type="ARBA" id="ARBA00023077"/>
    </source>
</evidence>
<keyword evidence="3 8" id="KW-1134">Transmembrane beta strand</keyword>
<feature type="chain" id="PRO_5046446982" evidence="11">
    <location>
        <begin position="25"/>
        <end position="695"/>
    </location>
</feature>
<keyword evidence="11" id="KW-0732">Signal</keyword>
<evidence type="ECO:0000256" key="9">
    <source>
        <dbReference type="RuleBase" id="RU003357"/>
    </source>
</evidence>
<evidence type="ECO:0000256" key="4">
    <source>
        <dbReference type="ARBA" id="ARBA00022692"/>
    </source>
</evidence>
<dbReference type="PANTHER" id="PTHR30069">
    <property type="entry name" value="TONB-DEPENDENT OUTER MEMBRANE RECEPTOR"/>
    <property type="match status" value="1"/>
</dbReference>
<dbReference type="SUPFAM" id="SSF56935">
    <property type="entry name" value="Porins"/>
    <property type="match status" value="1"/>
</dbReference>
<feature type="domain" description="TonB-dependent receptor plug" evidence="13">
    <location>
        <begin position="51"/>
        <end position="150"/>
    </location>
</feature>
<dbReference type="InterPro" id="IPR012910">
    <property type="entry name" value="Plug_dom"/>
</dbReference>
<accession>A0ABY5A6L4</accession>
<evidence type="ECO:0000259" key="12">
    <source>
        <dbReference type="Pfam" id="PF00593"/>
    </source>
</evidence>
<evidence type="ECO:0000256" key="3">
    <source>
        <dbReference type="ARBA" id="ARBA00022452"/>
    </source>
</evidence>
<dbReference type="InterPro" id="IPR036942">
    <property type="entry name" value="Beta-barrel_TonB_sf"/>
</dbReference>
<dbReference type="GeneID" id="300083726"/>
<dbReference type="Proteomes" id="UP001054897">
    <property type="component" value="Chromosome"/>
</dbReference>
<sequence>MRLYRHPLAWAVTVALLPVPPAFAENQPIELESSVVSASPLAGSTARMVTPAAVLEGDELIDRRQATLGGTLDMLPGVRGSSFGAGASRPVIRGQDGARVKVLSDGVDVLDASTISPDHAVTVEPMLTERIEVLKGPATLLYGGGAIGGVVNVIDKKVPTHAPVNGYEGELEWRGNTVANESTGLFGITVGSGNFAARIEGLKRNADEYEIPGAEGDPRSDKQLGSYNDTETGTVGASWVGERGYLGLAHTRQKNRYGLLAHAHADCHTHGPADWHCVDEHDHGHGHDDHDDDHDHGEHEEEHEHAEGVPYIDMDQKRWDLRGELSDPFDGFESARLRVGHSDYQHREMEGGVASTTFKNKATDARIELTHEPLLGWRGVLGVQTLRRDFEALGEEAYVPPTLTRNHALFLLEEYNLGDWRYELGLRHEWQDIDVDGAQPDTDHRGTSVSAGAVWTFAPQYSLGFSLSRSKRLPTAEELYANGPHAATRTIELGNPELDEETSHNAELTLRKFAGRTTFSLSLYRNQVDDFIYAAETGHEPGAGYREIEYRQHDAVLTGAEGEVRFQATAALAMTLFGDHVRGKLRDGGGDLPRIPADRLGVRLEQAFTPALGGQVEFYRVQRQDDSADYESNTSGYNMLGAGLSYRGNLGHTGYTVYVRGDNLLDSKAREHTSFIKDEVLLPGRNLTLGMRLSF</sequence>
<keyword evidence="14" id="KW-0675">Receptor</keyword>
<dbReference type="CDD" id="cd01347">
    <property type="entry name" value="ligand_gated_channel"/>
    <property type="match status" value="1"/>
</dbReference>
<keyword evidence="4 8" id="KW-0812">Transmembrane</keyword>
<protein>
    <submittedName>
        <fullName evidence="14">TonB-dependent receptor</fullName>
    </submittedName>
</protein>
<feature type="domain" description="TonB-dependent receptor-like beta-barrel" evidence="12">
    <location>
        <begin position="314"/>
        <end position="664"/>
    </location>
</feature>